<comment type="caution">
    <text evidence="5">The sequence shown here is derived from an EMBL/GenBank/DDBJ whole genome shotgun (WGS) entry which is preliminary data.</text>
</comment>
<keyword evidence="2" id="KW-0378">Hydrolase</keyword>
<dbReference type="OrthoDB" id="1920326at2759"/>
<reference evidence="5" key="1">
    <citation type="journal article" date="2021" name="J Fungi (Basel)">
        <title>Genomic and Metabolomic Analyses of the Marine Fungus Emericellopsis cladophorae: Insights into Saltwater Adaptability Mechanisms and Its Biosynthetic Potential.</title>
        <authorList>
            <person name="Goncalves M.F.M."/>
            <person name="Hilario S."/>
            <person name="Van de Peer Y."/>
            <person name="Esteves A.C."/>
            <person name="Alves A."/>
        </authorList>
    </citation>
    <scope>NUCLEOTIDE SEQUENCE</scope>
    <source>
        <strain evidence="5">MUM 19.33</strain>
    </source>
</reference>
<feature type="region of interest" description="Disordered" evidence="3">
    <location>
        <begin position="51"/>
        <end position="82"/>
    </location>
</feature>
<evidence type="ECO:0000259" key="4">
    <source>
        <dbReference type="SMART" id="SM00474"/>
    </source>
</evidence>
<keyword evidence="1" id="KW-0540">Nuclease</keyword>
<dbReference type="InterPro" id="IPR012337">
    <property type="entry name" value="RNaseH-like_sf"/>
</dbReference>
<dbReference type="GO" id="GO:0008408">
    <property type="term" value="F:3'-5' exonuclease activity"/>
    <property type="evidence" value="ECO:0007669"/>
    <property type="project" value="InterPro"/>
</dbReference>
<dbReference type="InterPro" id="IPR036397">
    <property type="entry name" value="RNaseH_sf"/>
</dbReference>
<dbReference type="GO" id="GO:0006139">
    <property type="term" value="P:nucleobase-containing compound metabolic process"/>
    <property type="evidence" value="ECO:0007669"/>
    <property type="project" value="InterPro"/>
</dbReference>
<organism evidence="5 6">
    <name type="scientific">Emericellopsis cladophorae</name>
    <dbReference type="NCBI Taxonomy" id="2686198"/>
    <lineage>
        <taxon>Eukaryota</taxon>
        <taxon>Fungi</taxon>
        <taxon>Dikarya</taxon>
        <taxon>Ascomycota</taxon>
        <taxon>Pezizomycotina</taxon>
        <taxon>Sordariomycetes</taxon>
        <taxon>Hypocreomycetidae</taxon>
        <taxon>Hypocreales</taxon>
        <taxon>Bionectriaceae</taxon>
        <taxon>Emericellopsis</taxon>
    </lineage>
</organism>
<evidence type="ECO:0000313" key="6">
    <source>
        <dbReference type="Proteomes" id="UP001055219"/>
    </source>
</evidence>
<evidence type="ECO:0000313" key="5">
    <source>
        <dbReference type="EMBL" id="KAI6782474.1"/>
    </source>
</evidence>
<sequence length="522" mass="57661">MTPSCELSGGTWRQQNTIIARTPPSEAKPLYPHIDISRYINTFSRLSHREDVSSRATANDTQNEAVSEAEAANGRAGVEDTSKIENDARAIADAEIGDVPVQTRLAEPPRTQLQYQLDAKAFHQARKLSTGHPDSYWSHTMYRGPVESGKARHVKVHYCTSKGTSEYVCQKYFLGEPVLGFDLEWLAGASKDDGTRANVSLIQLASPSRIGLFHCSLFAKDDFVAPTFKEIMEDPNVFKTGVAIKADCSRLAKNMGVQTRGIYELSHFHKVIRSQIEGTFGPVKKSLVPLRLLVEQYTGLPLYKESSVRSSDWTKSLNSRQIKYSAADAYAGIQLYHILEETRLSLEPPPERPRAAELGLPLPQLAKPSNADEPSGNSSEEDTNTAGVVKGPEQPQARKVPRPSKKGDVKPKIVDSRIAAGELLAQKYRETKSRPLSVGPAALRAYYIWRSNDDMTPAAIAKLLRDPPLQTNTVITYILSSVTSEKLSFDKQRMKNELLVVLAPAALQSPKYQALVKQCTGN</sequence>
<name>A0A9P9Y3W9_9HYPO</name>
<dbReference type="PANTHER" id="PTHR13620">
    <property type="entry name" value="3-5 EXONUCLEASE"/>
    <property type="match status" value="1"/>
</dbReference>
<dbReference type="CDD" id="cd06141">
    <property type="entry name" value="WRN_exo"/>
    <property type="match status" value="1"/>
</dbReference>
<dbReference type="Pfam" id="PF01612">
    <property type="entry name" value="DNA_pol_A_exo1"/>
    <property type="match status" value="1"/>
</dbReference>
<feature type="region of interest" description="Disordered" evidence="3">
    <location>
        <begin position="347"/>
        <end position="410"/>
    </location>
</feature>
<dbReference type="GO" id="GO:0005634">
    <property type="term" value="C:nucleus"/>
    <property type="evidence" value="ECO:0007669"/>
    <property type="project" value="TreeGrafter"/>
</dbReference>
<feature type="domain" description="3'-5' exonuclease" evidence="4">
    <location>
        <begin position="156"/>
        <end position="344"/>
    </location>
</feature>
<protein>
    <recommendedName>
        <fullName evidence="4">3'-5' exonuclease domain-containing protein</fullName>
    </recommendedName>
</protein>
<accession>A0A9P9Y3W9</accession>
<dbReference type="GO" id="GO:0005737">
    <property type="term" value="C:cytoplasm"/>
    <property type="evidence" value="ECO:0007669"/>
    <property type="project" value="TreeGrafter"/>
</dbReference>
<reference evidence="5" key="2">
    <citation type="submission" date="2022-07" db="EMBL/GenBank/DDBJ databases">
        <authorList>
            <person name="Goncalves M.F.M."/>
            <person name="Hilario S."/>
            <person name="Van De Peer Y."/>
            <person name="Esteves A.C."/>
            <person name="Alves A."/>
        </authorList>
    </citation>
    <scope>NUCLEOTIDE SEQUENCE</scope>
    <source>
        <strain evidence="5">MUM 19.33</strain>
    </source>
</reference>
<dbReference type="Proteomes" id="UP001055219">
    <property type="component" value="Unassembled WGS sequence"/>
</dbReference>
<evidence type="ECO:0000256" key="2">
    <source>
        <dbReference type="ARBA" id="ARBA00022801"/>
    </source>
</evidence>
<dbReference type="PANTHER" id="PTHR13620:SF104">
    <property type="entry name" value="EXONUCLEASE 3'-5' DOMAIN-CONTAINING PROTEIN 2"/>
    <property type="match status" value="1"/>
</dbReference>
<dbReference type="InterPro" id="IPR002562">
    <property type="entry name" value="3'-5'_exonuclease_dom"/>
</dbReference>
<dbReference type="EMBL" id="JAGIXG020000013">
    <property type="protein sequence ID" value="KAI6782474.1"/>
    <property type="molecule type" value="Genomic_DNA"/>
</dbReference>
<gene>
    <name evidence="5" type="ORF">J7T54_001331</name>
</gene>
<evidence type="ECO:0000256" key="3">
    <source>
        <dbReference type="SAM" id="MobiDB-lite"/>
    </source>
</evidence>
<dbReference type="Gene3D" id="3.30.420.10">
    <property type="entry name" value="Ribonuclease H-like superfamily/Ribonuclease H"/>
    <property type="match status" value="1"/>
</dbReference>
<dbReference type="GO" id="GO:0003676">
    <property type="term" value="F:nucleic acid binding"/>
    <property type="evidence" value="ECO:0007669"/>
    <property type="project" value="InterPro"/>
</dbReference>
<dbReference type="InterPro" id="IPR051132">
    <property type="entry name" value="3-5_Exonuclease_domain"/>
</dbReference>
<dbReference type="AlphaFoldDB" id="A0A9P9Y3W9"/>
<keyword evidence="6" id="KW-1185">Reference proteome</keyword>
<evidence type="ECO:0000256" key="1">
    <source>
        <dbReference type="ARBA" id="ARBA00022722"/>
    </source>
</evidence>
<dbReference type="SUPFAM" id="SSF53098">
    <property type="entry name" value="Ribonuclease H-like"/>
    <property type="match status" value="1"/>
</dbReference>
<feature type="compositionally biased region" description="Polar residues" evidence="3">
    <location>
        <begin position="54"/>
        <end position="65"/>
    </location>
</feature>
<dbReference type="SMART" id="SM00474">
    <property type="entry name" value="35EXOc"/>
    <property type="match status" value="1"/>
</dbReference>
<dbReference type="RefSeq" id="XP_051363330.1">
    <property type="nucleotide sequence ID" value="XM_051505297.1"/>
</dbReference>
<dbReference type="GeneID" id="75827850"/>
<proteinExistence type="predicted"/>